<evidence type="ECO:0000259" key="6">
    <source>
        <dbReference type="PROSITE" id="PS50109"/>
    </source>
</evidence>
<dbReference type="InterPro" id="IPR001789">
    <property type="entry name" value="Sig_transdc_resp-reg_receiver"/>
</dbReference>
<dbReference type="Gene3D" id="3.30.565.10">
    <property type="entry name" value="Histidine kinase-like ATPase, C-terminal domain"/>
    <property type="match status" value="1"/>
</dbReference>
<feature type="modified residue" description="4-aspartylphosphate" evidence="5">
    <location>
        <position position="56"/>
    </location>
</feature>
<accession>A0A1J5N4U7</accession>
<dbReference type="AlphaFoldDB" id="A0A1J5N4U7"/>
<evidence type="ECO:0000256" key="4">
    <source>
        <dbReference type="ARBA" id="ARBA00023012"/>
    </source>
</evidence>
<dbReference type="Pfam" id="PF02518">
    <property type="entry name" value="HATPase_c"/>
    <property type="match status" value="1"/>
</dbReference>
<name>A0A1J5N4U7_9BACT</name>
<dbReference type="OrthoDB" id="9787818at2"/>
<dbReference type="SMART" id="SM00388">
    <property type="entry name" value="HisKA"/>
    <property type="match status" value="1"/>
</dbReference>
<keyword evidence="4" id="KW-0902">Two-component regulatory system</keyword>
<dbReference type="InterPro" id="IPR036097">
    <property type="entry name" value="HisK_dim/P_sf"/>
</dbReference>
<dbReference type="Pfam" id="PF00512">
    <property type="entry name" value="HisKA"/>
    <property type="match status" value="1"/>
</dbReference>
<feature type="domain" description="Response regulatory" evidence="7">
    <location>
        <begin position="8"/>
        <end position="123"/>
    </location>
</feature>
<evidence type="ECO:0000313" key="9">
    <source>
        <dbReference type="Proteomes" id="UP000181901"/>
    </source>
</evidence>
<protein>
    <recommendedName>
        <fullName evidence="2">histidine kinase</fullName>
        <ecNumber evidence="2">2.7.13.3</ecNumber>
    </recommendedName>
</protein>
<dbReference type="PROSITE" id="PS50110">
    <property type="entry name" value="RESPONSE_REGULATORY"/>
    <property type="match status" value="1"/>
</dbReference>
<evidence type="ECO:0000256" key="1">
    <source>
        <dbReference type="ARBA" id="ARBA00000085"/>
    </source>
</evidence>
<dbReference type="CDD" id="cd00082">
    <property type="entry name" value="HisKA"/>
    <property type="match status" value="1"/>
</dbReference>
<evidence type="ECO:0000313" key="8">
    <source>
        <dbReference type="EMBL" id="OIQ50635.1"/>
    </source>
</evidence>
<comment type="caution">
    <text evidence="8">The sequence shown here is derived from an EMBL/GenBank/DDBJ whole genome shotgun (WGS) entry which is preliminary data.</text>
</comment>
<dbReference type="InterPro" id="IPR004358">
    <property type="entry name" value="Sig_transdc_His_kin-like_C"/>
</dbReference>
<organism evidence="8 9">
    <name type="scientific">Pseudodesulfovibrio hydrargyri</name>
    <dbReference type="NCBI Taxonomy" id="2125990"/>
    <lineage>
        <taxon>Bacteria</taxon>
        <taxon>Pseudomonadati</taxon>
        <taxon>Thermodesulfobacteriota</taxon>
        <taxon>Desulfovibrionia</taxon>
        <taxon>Desulfovibrionales</taxon>
        <taxon>Desulfovibrionaceae</taxon>
    </lineage>
</organism>
<dbReference type="SMART" id="SM00448">
    <property type="entry name" value="REC"/>
    <property type="match status" value="1"/>
</dbReference>
<dbReference type="PANTHER" id="PTHR45339">
    <property type="entry name" value="HYBRID SIGNAL TRANSDUCTION HISTIDINE KINASE J"/>
    <property type="match status" value="1"/>
</dbReference>
<dbReference type="PANTHER" id="PTHR45339:SF1">
    <property type="entry name" value="HYBRID SIGNAL TRANSDUCTION HISTIDINE KINASE J"/>
    <property type="match status" value="1"/>
</dbReference>
<keyword evidence="9" id="KW-1185">Reference proteome</keyword>
<evidence type="ECO:0000259" key="7">
    <source>
        <dbReference type="PROSITE" id="PS50110"/>
    </source>
</evidence>
<feature type="domain" description="Histidine kinase" evidence="6">
    <location>
        <begin position="163"/>
        <end position="389"/>
    </location>
</feature>
<dbReference type="Gene3D" id="3.40.50.2300">
    <property type="match status" value="1"/>
</dbReference>
<comment type="catalytic activity">
    <reaction evidence="1">
        <text>ATP + protein L-histidine = ADP + protein N-phospho-L-histidine.</text>
        <dbReference type="EC" id="2.7.13.3"/>
    </reaction>
</comment>
<dbReference type="InterPro" id="IPR005467">
    <property type="entry name" value="His_kinase_dom"/>
</dbReference>
<dbReference type="InterPro" id="IPR003661">
    <property type="entry name" value="HisK_dim/P_dom"/>
</dbReference>
<dbReference type="EC" id="2.7.13.3" evidence="2"/>
<sequence>MVMNERPTVLVVDDNRLNIDLLVDVLKDDYKLLVALNGVTALDIVRNVLPDIILLDIMMPEMDGYEVCRRLKSEERTSPVPVIFITAKSQSEDEAKGLALGAVDYITKPVNPAIVQARIRTHLALYNQNRVLEEKVRQRTLELETSKEKADEASRAKSAFLANISHELRTPLNHILGLSSLLLEIDTDPERLELIRPLHDGAAQLAGLFDQLLDLTMLESDAVSIESKFFDFPKVLSRLAAVFHAYAMKKGVEFEFVAHGDLPDTLYGAPLETSQALNNILLNAFRYTEKGKVTLDVRIDPDHFAGAAQDRIMIRFAVTDTGVGIPSDRLETIFHSFEIGEKVMTKRLSGPGVGLTISKYLVEKLGGKIRVESSLGEGSTFFVSLPFSLNTGDESQAGPA</sequence>
<dbReference type="SUPFAM" id="SSF52172">
    <property type="entry name" value="CheY-like"/>
    <property type="match status" value="1"/>
</dbReference>
<dbReference type="InterPro" id="IPR011006">
    <property type="entry name" value="CheY-like_superfamily"/>
</dbReference>
<dbReference type="PRINTS" id="PR00344">
    <property type="entry name" value="BCTRLSENSOR"/>
</dbReference>
<dbReference type="InterPro" id="IPR036890">
    <property type="entry name" value="HATPase_C_sf"/>
</dbReference>
<evidence type="ECO:0000256" key="3">
    <source>
        <dbReference type="ARBA" id="ARBA00022553"/>
    </source>
</evidence>
<evidence type="ECO:0000256" key="5">
    <source>
        <dbReference type="PROSITE-ProRule" id="PRU00169"/>
    </source>
</evidence>
<evidence type="ECO:0000256" key="2">
    <source>
        <dbReference type="ARBA" id="ARBA00012438"/>
    </source>
</evidence>
<keyword evidence="3 5" id="KW-0597">Phosphoprotein</keyword>
<dbReference type="Pfam" id="PF00072">
    <property type="entry name" value="Response_reg"/>
    <property type="match status" value="1"/>
</dbReference>
<dbReference type="GO" id="GO:0000155">
    <property type="term" value="F:phosphorelay sensor kinase activity"/>
    <property type="evidence" value="ECO:0007669"/>
    <property type="project" value="InterPro"/>
</dbReference>
<gene>
    <name evidence="8" type="primary">barA_4</name>
    <name evidence="8" type="ORF">BerOc1_02576</name>
</gene>
<dbReference type="SUPFAM" id="SSF47384">
    <property type="entry name" value="Homodimeric domain of signal transducing histidine kinase"/>
    <property type="match status" value="1"/>
</dbReference>
<dbReference type="SMART" id="SM00387">
    <property type="entry name" value="HATPase_c"/>
    <property type="match status" value="1"/>
</dbReference>
<dbReference type="SUPFAM" id="SSF55874">
    <property type="entry name" value="ATPase domain of HSP90 chaperone/DNA topoisomerase II/histidine kinase"/>
    <property type="match status" value="1"/>
</dbReference>
<dbReference type="PROSITE" id="PS50109">
    <property type="entry name" value="HIS_KIN"/>
    <property type="match status" value="1"/>
</dbReference>
<dbReference type="InterPro" id="IPR003594">
    <property type="entry name" value="HATPase_dom"/>
</dbReference>
<proteinExistence type="predicted"/>
<keyword evidence="8" id="KW-0808">Transferase</keyword>
<dbReference type="Proteomes" id="UP000181901">
    <property type="component" value="Unassembled WGS sequence"/>
</dbReference>
<dbReference type="CDD" id="cd19920">
    <property type="entry name" value="REC_PA4781-like"/>
    <property type="match status" value="1"/>
</dbReference>
<keyword evidence="8" id="KW-0418">Kinase</keyword>
<reference evidence="8 9" key="1">
    <citation type="submission" date="2015-09" db="EMBL/GenBank/DDBJ databases">
        <title>Genome of Desulfovibrio dechloracetivorans BerOc1, a mercury methylating strain isolated from highly hydrocarbons and metals contaminated coastal sediments.</title>
        <authorList>
            <person name="Goni Urriza M."/>
            <person name="Gassie C."/>
            <person name="Bouchez O."/>
            <person name="Klopp C."/>
            <person name="Ranchou-Peyruse A."/>
            <person name="Remy G."/>
        </authorList>
    </citation>
    <scope>NUCLEOTIDE SEQUENCE [LARGE SCALE GENOMIC DNA]</scope>
    <source>
        <strain evidence="8 9">BerOc1</strain>
    </source>
</reference>
<dbReference type="Gene3D" id="1.10.287.130">
    <property type="match status" value="1"/>
</dbReference>
<dbReference type="EMBL" id="LKAQ01000004">
    <property type="protein sequence ID" value="OIQ50635.1"/>
    <property type="molecule type" value="Genomic_DNA"/>
</dbReference>